<keyword evidence="2" id="KW-0479">Metal-binding</keyword>
<evidence type="ECO:0000313" key="4">
    <source>
        <dbReference type="EMBL" id="GGK79721.1"/>
    </source>
</evidence>
<comment type="similarity">
    <text evidence="1">Belongs to the FAH family.</text>
</comment>
<dbReference type="RefSeq" id="WP_022922292.1">
    <property type="nucleotide sequence ID" value="NZ_BMLB01000007.1"/>
</dbReference>
<dbReference type="Gene3D" id="3.90.850.10">
    <property type="entry name" value="Fumarylacetoacetase-like, C-terminal domain"/>
    <property type="match status" value="1"/>
</dbReference>
<reference evidence="5" key="1">
    <citation type="journal article" date="2019" name="Int. J. Syst. Evol. Microbiol.">
        <title>The Global Catalogue of Microorganisms (GCM) 10K type strain sequencing project: providing services to taxonomists for standard genome sequencing and annotation.</title>
        <authorList>
            <consortium name="The Broad Institute Genomics Platform"/>
            <consortium name="The Broad Institute Genome Sequencing Center for Infectious Disease"/>
            <person name="Wu L."/>
            <person name="Ma J."/>
        </authorList>
    </citation>
    <scope>NUCLEOTIDE SEQUENCE [LARGE SCALE GENOMIC DNA]</scope>
    <source>
        <strain evidence="5">CGMCC 1.5362</strain>
    </source>
</reference>
<comment type="caution">
    <text evidence="4">The sequence shown here is derived from an EMBL/GenBank/DDBJ whole genome shotgun (WGS) entry which is preliminary data.</text>
</comment>
<evidence type="ECO:0000259" key="3">
    <source>
        <dbReference type="Pfam" id="PF01557"/>
    </source>
</evidence>
<dbReference type="Proteomes" id="UP000662111">
    <property type="component" value="Unassembled WGS sequence"/>
</dbReference>
<feature type="domain" description="Fumarylacetoacetase-like C-terminal" evidence="3">
    <location>
        <begin position="73"/>
        <end position="281"/>
    </location>
</feature>
<evidence type="ECO:0000256" key="1">
    <source>
        <dbReference type="ARBA" id="ARBA00010211"/>
    </source>
</evidence>
<proteinExistence type="inferred from homology"/>
<sequence>MRIANSGGRALVQHGDSWYDVEQASRGQFPAEPRALVGRLEELAEWIGSASLNGQGAVTPEQLDAPVPDPVQIFAIGLNYRAHAEETGSEIPTYPVVFTKWQTSLAGPTGEVVLPADTVDWEAELVVVIGKEAHQVEADDALSYVAGYMNGQDFSERRLQNVGAKPQFSLAKSYPGFSPTGPWLVTLDELEDPNDLAIRTTLVKGDGETEVAQDSRTSDLIFNVPVLVSELSKVVKLLPGDLIFTGTPSGVGLGRTPKMFLQPGWRVQTEIEGLGAMDNAIR</sequence>
<gene>
    <name evidence="4" type="ORF">GCM10011509_30330</name>
</gene>
<keyword evidence="4" id="KW-0378">Hydrolase</keyword>
<organism evidence="4 5">
    <name type="scientific">Ornithinimicrobium pekingense</name>
    <dbReference type="NCBI Taxonomy" id="384677"/>
    <lineage>
        <taxon>Bacteria</taxon>
        <taxon>Bacillati</taxon>
        <taxon>Actinomycetota</taxon>
        <taxon>Actinomycetes</taxon>
        <taxon>Micrococcales</taxon>
        <taxon>Ornithinimicrobiaceae</taxon>
        <taxon>Ornithinimicrobium</taxon>
    </lineage>
</organism>
<dbReference type="PANTHER" id="PTHR42796:SF4">
    <property type="entry name" value="FUMARYLACETOACETATE HYDROLASE DOMAIN-CONTAINING PROTEIN 2A"/>
    <property type="match status" value="1"/>
</dbReference>
<evidence type="ECO:0000313" key="5">
    <source>
        <dbReference type="Proteomes" id="UP000662111"/>
    </source>
</evidence>
<name>A0ABQ2FEG9_9MICO</name>
<dbReference type="PANTHER" id="PTHR42796">
    <property type="entry name" value="FUMARYLACETOACETATE HYDROLASE DOMAIN-CONTAINING PROTEIN 2A-RELATED"/>
    <property type="match status" value="1"/>
</dbReference>
<dbReference type="InterPro" id="IPR011234">
    <property type="entry name" value="Fumarylacetoacetase-like_C"/>
</dbReference>
<keyword evidence="5" id="KW-1185">Reference proteome</keyword>
<dbReference type="GO" id="GO:0016787">
    <property type="term" value="F:hydrolase activity"/>
    <property type="evidence" value="ECO:0007669"/>
    <property type="project" value="UniProtKB-KW"/>
</dbReference>
<dbReference type="InterPro" id="IPR036663">
    <property type="entry name" value="Fumarylacetoacetase_C_sf"/>
</dbReference>
<accession>A0ABQ2FEG9</accession>
<evidence type="ECO:0000256" key="2">
    <source>
        <dbReference type="ARBA" id="ARBA00022723"/>
    </source>
</evidence>
<dbReference type="EMBL" id="BMLB01000007">
    <property type="protein sequence ID" value="GGK79721.1"/>
    <property type="molecule type" value="Genomic_DNA"/>
</dbReference>
<protein>
    <submittedName>
        <fullName evidence="4">Fumarylacetoacetate hydrolase</fullName>
    </submittedName>
</protein>
<dbReference type="InterPro" id="IPR051121">
    <property type="entry name" value="FAH"/>
</dbReference>
<dbReference type="Pfam" id="PF01557">
    <property type="entry name" value="FAA_hydrolase"/>
    <property type="match status" value="1"/>
</dbReference>
<dbReference type="SUPFAM" id="SSF56529">
    <property type="entry name" value="FAH"/>
    <property type="match status" value="1"/>
</dbReference>